<dbReference type="SMART" id="SM00644">
    <property type="entry name" value="Ami_2"/>
    <property type="match status" value="1"/>
</dbReference>
<evidence type="ECO:0000313" key="6">
    <source>
        <dbReference type="EMBL" id="QNU66493.1"/>
    </source>
</evidence>
<dbReference type="GO" id="GO:0009254">
    <property type="term" value="P:peptidoglycan turnover"/>
    <property type="evidence" value="ECO:0007669"/>
    <property type="project" value="TreeGrafter"/>
</dbReference>
<dbReference type="SUPFAM" id="SSF55846">
    <property type="entry name" value="N-acetylmuramoyl-L-alanine amidase-like"/>
    <property type="match status" value="1"/>
</dbReference>
<keyword evidence="4" id="KW-0961">Cell wall biogenesis/degradation</keyword>
<dbReference type="InterPro" id="IPR007730">
    <property type="entry name" value="SPOR-like_dom"/>
</dbReference>
<dbReference type="Pfam" id="PF01510">
    <property type="entry name" value="Amidase_2"/>
    <property type="match status" value="1"/>
</dbReference>
<name>A0A4U7J7F9_9FIRM</name>
<dbReference type="GO" id="GO:0008745">
    <property type="term" value="F:N-acetylmuramoyl-L-alanine amidase activity"/>
    <property type="evidence" value="ECO:0007669"/>
    <property type="project" value="UniProtKB-EC"/>
</dbReference>
<comment type="catalytic activity">
    <reaction evidence="1">
        <text>Hydrolyzes the link between N-acetylmuramoyl residues and L-amino acid residues in certain cell-wall glycopeptides.</text>
        <dbReference type="EC" id="3.5.1.28"/>
    </reaction>
</comment>
<dbReference type="GO" id="GO:0042834">
    <property type="term" value="F:peptidoglycan binding"/>
    <property type="evidence" value="ECO:0007669"/>
    <property type="project" value="InterPro"/>
</dbReference>
<evidence type="ECO:0000256" key="4">
    <source>
        <dbReference type="ARBA" id="ARBA00023316"/>
    </source>
</evidence>
<accession>A0A4U7J7F9</accession>
<dbReference type="RefSeq" id="WP_137699002.1">
    <property type="nucleotide sequence ID" value="NZ_CP061336.1"/>
</dbReference>
<dbReference type="GO" id="GO:0071555">
    <property type="term" value="P:cell wall organization"/>
    <property type="evidence" value="ECO:0007669"/>
    <property type="project" value="UniProtKB-KW"/>
</dbReference>
<dbReference type="Proteomes" id="UP000306409">
    <property type="component" value="Chromosome"/>
</dbReference>
<dbReference type="PANTHER" id="PTHR30417">
    <property type="entry name" value="N-ACETYLMURAMOYL-L-ALANINE AMIDASE AMID"/>
    <property type="match status" value="1"/>
</dbReference>
<dbReference type="OrthoDB" id="9794294at2"/>
<dbReference type="InterPro" id="IPR051206">
    <property type="entry name" value="NAMLAA_amidase_2"/>
</dbReference>
<keyword evidence="7" id="KW-1185">Reference proteome</keyword>
<dbReference type="CDD" id="cd06583">
    <property type="entry name" value="PGRP"/>
    <property type="match status" value="1"/>
</dbReference>
<evidence type="ECO:0000256" key="1">
    <source>
        <dbReference type="ARBA" id="ARBA00001561"/>
    </source>
</evidence>
<sequence>MNLHKLILTNNACYKAGRTITPKGIMVHSTGANNPNLKRYVGPDDGLLGKNQYNNHWNQDKPDGRQVCVHAFIGKLADGSIATYQTLPWNHRGWHAGGSANDTHIGFEICEDGLTDASYFSAVHKEALELCVYLCKQYGLTEKDIIGHYEGYQKGIASNHGDPKNWFPKHGKSMDTFRADVKAGLAAAVTPAPVTPTAPKKYYRVQVGAYSVKANADAMLTKLKAAGFTDAFVKYSE</sequence>
<gene>
    <name evidence="6" type="ORF">EHE19_016775</name>
</gene>
<proteinExistence type="predicted"/>
<dbReference type="SUPFAM" id="SSF110997">
    <property type="entry name" value="Sporulation related repeat"/>
    <property type="match status" value="1"/>
</dbReference>
<evidence type="ECO:0000256" key="2">
    <source>
        <dbReference type="ARBA" id="ARBA00011901"/>
    </source>
</evidence>
<organism evidence="6 7">
    <name type="scientific">Ruminiclostridium herbifermentans</name>
    <dbReference type="NCBI Taxonomy" id="2488810"/>
    <lineage>
        <taxon>Bacteria</taxon>
        <taxon>Bacillati</taxon>
        <taxon>Bacillota</taxon>
        <taxon>Clostridia</taxon>
        <taxon>Eubacteriales</taxon>
        <taxon>Oscillospiraceae</taxon>
        <taxon>Ruminiclostridium</taxon>
    </lineage>
</organism>
<dbReference type="InterPro" id="IPR036505">
    <property type="entry name" value="Amidase/PGRP_sf"/>
</dbReference>
<evidence type="ECO:0000313" key="7">
    <source>
        <dbReference type="Proteomes" id="UP000306409"/>
    </source>
</evidence>
<keyword evidence="3" id="KW-0378">Hydrolase</keyword>
<dbReference type="EC" id="3.5.1.28" evidence="2"/>
<dbReference type="GO" id="GO:0009253">
    <property type="term" value="P:peptidoglycan catabolic process"/>
    <property type="evidence" value="ECO:0007669"/>
    <property type="project" value="InterPro"/>
</dbReference>
<dbReference type="AlphaFoldDB" id="A0A4U7J7F9"/>
<protein>
    <recommendedName>
        <fullName evidence="2">N-acetylmuramoyl-L-alanine amidase</fullName>
        <ecNumber evidence="2">3.5.1.28</ecNumber>
    </recommendedName>
</protein>
<dbReference type="InterPro" id="IPR002502">
    <property type="entry name" value="Amidase_domain"/>
</dbReference>
<dbReference type="PANTHER" id="PTHR30417:SF1">
    <property type="entry name" value="N-ACETYLMURAMOYL-L-ALANINE AMIDASE AMID"/>
    <property type="match status" value="1"/>
</dbReference>
<feature type="domain" description="SPOR" evidence="5">
    <location>
        <begin position="197"/>
        <end position="237"/>
    </location>
</feature>
<dbReference type="EMBL" id="CP061336">
    <property type="protein sequence ID" value="QNU66493.1"/>
    <property type="molecule type" value="Genomic_DNA"/>
</dbReference>
<evidence type="ECO:0000256" key="3">
    <source>
        <dbReference type="ARBA" id="ARBA00022801"/>
    </source>
</evidence>
<dbReference type="PROSITE" id="PS51724">
    <property type="entry name" value="SPOR"/>
    <property type="match status" value="1"/>
</dbReference>
<reference evidence="6 7" key="1">
    <citation type="submission" date="2020-09" db="EMBL/GenBank/DDBJ databases">
        <title>Characterization and genome sequencing of Ruminiclostridium sp. nov. MA18.</title>
        <authorList>
            <person name="Rettenmaier R."/>
            <person name="Kowollik M.-L."/>
            <person name="Liebl W."/>
            <person name="Zverlov V."/>
        </authorList>
    </citation>
    <scope>NUCLEOTIDE SEQUENCE [LARGE SCALE GENOMIC DNA]</scope>
    <source>
        <strain evidence="6 7">MA18</strain>
    </source>
</reference>
<evidence type="ECO:0000259" key="5">
    <source>
        <dbReference type="PROSITE" id="PS51724"/>
    </source>
</evidence>
<dbReference type="KEGG" id="rher:EHE19_016775"/>
<dbReference type="InterPro" id="IPR036680">
    <property type="entry name" value="SPOR-like_sf"/>
</dbReference>
<dbReference type="Gene3D" id="3.40.80.10">
    <property type="entry name" value="Peptidoglycan recognition protein-like"/>
    <property type="match status" value="1"/>
</dbReference>
<dbReference type="Pfam" id="PF05036">
    <property type="entry name" value="SPOR"/>
    <property type="match status" value="1"/>
</dbReference>